<dbReference type="InParanoid" id="E2A6X0"/>
<reference evidence="2 3" key="1">
    <citation type="journal article" date="2010" name="Science">
        <title>Genomic comparison of the ants Camponotus floridanus and Harpegnathos saltator.</title>
        <authorList>
            <person name="Bonasio R."/>
            <person name="Zhang G."/>
            <person name="Ye C."/>
            <person name="Mutti N.S."/>
            <person name="Fang X."/>
            <person name="Qin N."/>
            <person name="Donahue G."/>
            <person name="Yang P."/>
            <person name="Li Q."/>
            <person name="Li C."/>
            <person name="Zhang P."/>
            <person name="Huang Z."/>
            <person name="Berger S.L."/>
            <person name="Reinberg D."/>
            <person name="Wang J."/>
            <person name="Liebig J."/>
        </authorList>
    </citation>
    <scope>NUCLEOTIDE SEQUENCE [LARGE SCALE GENOMIC DNA]</scope>
    <source>
        <strain evidence="3">C129</strain>
    </source>
</reference>
<feature type="non-terminal residue" evidence="2">
    <location>
        <position position="1"/>
    </location>
</feature>
<proteinExistence type="predicted"/>
<dbReference type="Pfam" id="PF01248">
    <property type="entry name" value="Ribosomal_L7Ae"/>
    <property type="match status" value="1"/>
</dbReference>
<keyword evidence="3" id="KW-1185">Reference proteome</keyword>
<sequence>LANELLVLIQQMYHIERSMLFIGLIDVISSMEQNLTEFIILAEDTTHLLAPLNFLTRLTKLADAKNIPHIYACKKKQLGQACHVFTNIISAISIRTGPSYFSEEIKKIKCTI</sequence>
<protein>
    <submittedName>
        <fullName evidence="2">13 kDa ribonucleoprotein-associated protein</fullName>
    </submittedName>
</protein>
<dbReference type="SUPFAM" id="SSF55315">
    <property type="entry name" value="L30e-like"/>
    <property type="match status" value="1"/>
</dbReference>
<dbReference type="InterPro" id="IPR004038">
    <property type="entry name" value="Ribosomal_eL8/eL30/eS12/Gad45"/>
</dbReference>
<gene>
    <name evidence="2" type="ORF">EAG_02509</name>
</gene>
<feature type="non-terminal residue" evidence="2">
    <location>
        <position position="112"/>
    </location>
</feature>
<dbReference type="EMBL" id="GL437203">
    <property type="protein sequence ID" value="EFN70836.1"/>
    <property type="molecule type" value="Genomic_DNA"/>
</dbReference>
<evidence type="ECO:0000313" key="2">
    <source>
        <dbReference type="EMBL" id="EFN70836.1"/>
    </source>
</evidence>
<keyword evidence="2" id="KW-0687">Ribonucleoprotein</keyword>
<dbReference type="GO" id="GO:1990904">
    <property type="term" value="C:ribonucleoprotein complex"/>
    <property type="evidence" value="ECO:0007669"/>
    <property type="project" value="UniProtKB-KW"/>
</dbReference>
<feature type="domain" description="Ribosomal protein eL8/eL30/eS12/Gadd45" evidence="1">
    <location>
        <begin position="19"/>
        <end position="93"/>
    </location>
</feature>
<dbReference type="OMA" id="AKNIPHI"/>
<dbReference type="Gene3D" id="3.30.1330.30">
    <property type="match status" value="1"/>
</dbReference>
<dbReference type="InterPro" id="IPR029064">
    <property type="entry name" value="Ribosomal_eL30-like_sf"/>
</dbReference>
<organism evidence="3">
    <name type="scientific">Camponotus floridanus</name>
    <name type="common">Florida carpenter ant</name>
    <dbReference type="NCBI Taxonomy" id="104421"/>
    <lineage>
        <taxon>Eukaryota</taxon>
        <taxon>Metazoa</taxon>
        <taxon>Ecdysozoa</taxon>
        <taxon>Arthropoda</taxon>
        <taxon>Hexapoda</taxon>
        <taxon>Insecta</taxon>
        <taxon>Pterygota</taxon>
        <taxon>Neoptera</taxon>
        <taxon>Endopterygota</taxon>
        <taxon>Hymenoptera</taxon>
        <taxon>Apocrita</taxon>
        <taxon>Aculeata</taxon>
        <taxon>Formicoidea</taxon>
        <taxon>Formicidae</taxon>
        <taxon>Formicinae</taxon>
        <taxon>Camponotus</taxon>
    </lineage>
</organism>
<accession>E2A6X0</accession>
<dbReference type="STRING" id="104421.E2A6X0"/>
<name>E2A6X0_CAMFO</name>
<evidence type="ECO:0000313" key="3">
    <source>
        <dbReference type="Proteomes" id="UP000000311"/>
    </source>
</evidence>
<evidence type="ECO:0000259" key="1">
    <source>
        <dbReference type="Pfam" id="PF01248"/>
    </source>
</evidence>
<dbReference type="Proteomes" id="UP000000311">
    <property type="component" value="Unassembled WGS sequence"/>
</dbReference>
<dbReference type="AlphaFoldDB" id="E2A6X0"/>